<dbReference type="Pfam" id="PF08447">
    <property type="entry name" value="PAS_3"/>
    <property type="match status" value="1"/>
</dbReference>
<evidence type="ECO:0000313" key="13">
    <source>
        <dbReference type="Proteomes" id="UP001159370"/>
    </source>
</evidence>
<name>A0AA43KDS4_9CYAN</name>
<dbReference type="PRINTS" id="PR00344">
    <property type="entry name" value="BCTRLSENSOR"/>
</dbReference>
<feature type="domain" description="Phytochrome chromophore attachment site" evidence="8">
    <location>
        <begin position="176"/>
        <end position="319"/>
    </location>
</feature>
<dbReference type="PROSITE" id="PS50112">
    <property type="entry name" value="PAS"/>
    <property type="match status" value="1"/>
</dbReference>
<keyword evidence="5" id="KW-0808">Transferase</keyword>
<dbReference type="Gene3D" id="3.30.450.20">
    <property type="entry name" value="PAS domain"/>
    <property type="match status" value="1"/>
</dbReference>
<keyword evidence="4" id="KW-0597">Phosphoprotein</keyword>
<evidence type="ECO:0000259" key="10">
    <source>
        <dbReference type="PROSITE" id="PS50112"/>
    </source>
</evidence>
<dbReference type="SMART" id="SM00387">
    <property type="entry name" value="HATPase_c"/>
    <property type="match status" value="1"/>
</dbReference>
<evidence type="ECO:0000259" key="11">
    <source>
        <dbReference type="PROSITE" id="PS50113"/>
    </source>
</evidence>
<dbReference type="PROSITE" id="PS50109">
    <property type="entry name" value="HIS_KIN"/>
    <property type="match status" value="1"/>
</dbReference>
<evidence type="ECO:0000313" key="12">
    <source>
        <dbReference type="EMBL" id="MDH6062864.1"/>
    </source>
</evidence>
<dbReference type="InterPro" id="IPR003018">
    <property type="entry name" value="GAF"/>
</dbReference>
<dbReference type="SMART" id="SM00091">
    <property type="entry name" value="PAS"/>
    <property type="match status" value="1"/>
</dbReference>
<dbReference type="EMBL" id="JANQDL010000027">
    <property type="protein sequence ID" value="MDH6062864.1"/>
    <property type="molecule type" value="Genomic_DNA"/>
</dbReference>
<comment type="caution">
    <text evidence="12">The sequence shown here is derived from an EMBL/GenBank/DDBJ whole genome shotgun (WGS) entry which is preliminary data.</text>
</comment>
<dbReference type="SUPFAM" id="SSF55874">
    <property type="entry name" value="ATPase domain of HSP90 chaperone/DNA topoisomerase II/histidine kinase"/>
    <property type="match status" value="1"/>
</dbReference>
<dbReference type="SMART" id="SM00086">
    <property type="entry name" value="PAC"/>
    <property type="match status" value="1"/>
</dbReference>
<feature type="domain" description="Histidine kinase" evidence="9">
    <location>
        <begin position="376"/>
        <end position="650"/>
    </location>
</feature>
<dbReference type="InterPro" id="IPR001610">
    <property type="entry name" value="PAC"/>
</dbReference>
<gene>
    <name evidence="12" type="ORF">NWP23_03485</name>
</gene>
<reference evidence="12 13" key="1">
    <citation type="journal article" date="2023" name="J. Phycol.">
        <title>Chrysosporum ovalisporum is synonymous with the true-branching cyanobacterium Umezakia natans (Nostocales/Aphanizomenonaceae).</title>
        <authorList>
            <person name="McGregor G.B."/>
            <person name="Sendall B.C."/>
            <person name="Niiyama Y."/>
            <person name="Tuji A."/>
            <person name="Willis A."/>
        </authorList>
    </citation>
    <scope>NUCLEOTIDE SEQUENCE [LARGE SCALE GENOMIC DNA]</scope>
    <source>
        <strain evidence="12 13">FSS-62</strain>
    </source>
</reference>
<evidence type="ECO:0000259" key="9">
    <source>
        <dbReference type="PROSITE" id="PS50109"/>
    </source>
</evidence>
<dbReference type="InterPro" id="IPR036890">
    <property type="entry name" value="HATPase_C_sf"/>
</dbReference>
<dbReference type="RefSeq" id="WP_280657292.1">
    <property type="nucleotide sequence ID" value="NZ_JANQDL010000027.1"/>
</dbReference>
<dbReference type="AlphaFoldDB" id="A0AA43KDS4"/>
<evidence type="ECO:0000256" key="5">
    <source>
        <dbReference type="ARBA" id="ARBA00022679"/>
    </source>
</evidence>
<dbReference type="SUPFAM" id="SSF55781">
    <property type="entry name" value="GAF domain-like"/>
    <property type="match status" value="1"/>
</dbReference>
<dbReference type="Pfam" id="PF02518">
    <property type="entry name" value="HATPase_c"/>
    <property type="match status" value="1"/>
</dbReference>
<dbReference type="Gene3D" id="3.30.450.40">
    <property type="match status" value="1"/>
</dbReference>
<comment type="similarity">
    <text evidence="2">In the N-terminal section; belongs to the phytochrome family.</text>
</comment>
<dbReference type="InterPro" id="IPR000014">
    <property type="entry name" value="PAS"/>
</dbReference>
<evidence type="ECO:0000256" key="3">
    <source>
        <dbReference type="ARBA" id="ARBA00012438"/>
    </source>
</evidence>
<evidence type="ECO:0000256" key="7">
    <source>
        <dbReference type="ARBA" id="ARBA00023012"/>
    </source>
</evidence>
<dbReference type="InterPro" id="IPR013655">
    <property type="entry name" value="PAS_fold_3"/>
</dbReference>
<dbReference type="Gene3D" id="1.10.287.130">
    <property type="match status" value="1"/>
</dbReference>
<dbReference type="EC" id="2.7.13.3" evidence="3"/>
<accession>A0AA43KDS4</accession>
<evidence type="ECO:0000259" key="8">
    <source>
        <dbReference type="PROSITE" id="PS50046"/>
    </source>
</evidence>
<dbReference type="SUPFAM" id="SSF55785">
    <property type="entry name" value="PYP-like sensor domain (PAS domain)"/>
    <property type="match status" value="1"/>
</dbReference>
<sequence>MDIKEPATYQIEAQISALRELEMSQQSPTALKMALAASGFGWWNWNLVTNQTYHNPEWKGILGYKVEEVTSNYQSFEELVHPQDLLRLQQVLQDYLAGYIPKFEIELRMLTKSGQWKWIFSSGQVFQWDEFGKPTWITGTHRDITQEKMFQESLQKYQKQEKLLKTVRKHINSYSQLDVLVPNILQEMREVLQIDQALIYSIQPNGNGKVVFESLTVPLASWQDIDIQVSIPERDVEAYQSSIWAETNTIPKLSGQINFLNQLEVNTSLVFPILLKEQHHQNPQSSKNQLWGLLIVYDCCNNRQWQKWEIDSVTYISQEIAISIQQQQLWEQIKGEITKAEFAKAQVRDISRQLQITQGQLLQNDKMANLGQIVVEMANEIYNPVNFIYSNLYPASQYAEHLIKLIELYQYYYPKPQSGITFHLQQFDLNLIKTDFLKLLWSMGSGSERIQEIIFALRNFSSLDDGEKMKKSNLHEGLDSVLRILQHRLKEKPDRPGIKVIKDFGKIPLIECYSGELNQVFMNILNNAIDALEERMKQEYALIPQILIRTEVVSSHLSLVRGNEAHTVEQQPGNKQKVVIHIYDNGKGILPHIKRRIFEPFFTTKSLSKAKGLGLSISQKIIVEKHHGKLKCNSQLGQGTEFIIEMNTTVRQYSDMRKQASF</sequence>
<evidence type="ECO:0000256" key="2">
    <source>
        <dbReference type="ARBA" id="ARBA00006402"/>
    </source>
</evidence>
<organism evidence="12 13">
    <name type="scientific">Umezakia ovalisporum FSS-62</name>
    <dbReference type="NCBI Taxonomy" id="2971776"/>
    <lineage>
        <taxon>Bacteria</taxon>
        <taxon>Bacillati</taxon>
        <taxon>Cyanobacteriota</taxon>
        <taxon>Cyanophyceae</taxon>
        <taxon>Nostocales</taxon>
        <taxon>Nodulariaceae</taxon>
        <taxon>Umezakia</taxon>
    </lineage>
</organism>
<dbReference type="InterPro" id="IPR052162">
    <property type="entry name" value="Sensor_kinase/Photoreceptor"/>
</dbReference>
<dbReference type="PANTHER" id="PTHR43304">
    <property type="entry name" value="PHYTOCHROME-LIKE PROTEIN CPH1"/>
    <property type="match status" value="1"/>
</dbReference>
<dbReference type="SMART" id="SM00065">
    <property type="entry name" value="GAF"/>
    <property type="match status" value="1"/>
</dbReference>
<feature type="domain" description="PAC" evidence="11">
    <location>
        <begin position="103"/>
        <end position="156"/>
    </location>
</feature>
<dbReference type="GO" id="GO:0000160">
    <property type="term" value="P:phosphorelay signal transduction system"/>
    <property type="evidence" value="ECO:0007669"/>
    <property type="project" value="UniProtKB-KW"/>
</dbReference>
<comment type="catalytic activity">
    <reaction evidence="1">
        <text>ATP + protein L-histidine = ADP + protein N-phospho-L-histidine.</text>
        <dbReference type="EC" id="2.7.13.3"/>
    </reaction>
</comment>
<evidence type="ECO:0000256" key="1">
    <source>
        <dbReference type="ARBA" id="ARBA00000085"/>
    </source>
</evidence>
<dbReference type="InterPro" id="IPR029016">
    <property type="entry name" value="GAF-like_dom_sf"/>
</dbReference>
<dbReference type="InterPro" id="IPR004358">
    <property type="entry name" value="Sig_transdc_His_kin-like_C"/>
</dbReference>
<dbReference type="PROSITE" id="PS50046">
    <property type="entry name" value="PHYTOCHROME_2"/>
    <property type="match status" value="1"/>
</dbReference>
<proteinExistence type="inferred from homology"/>
<dbReference type="Proteomes" id="UP001159370">
    <property type="component" value="Unassembled WGS sequence"/>
</dbReference>
<dbReference type="PANTHER" id="PTHR43304:SF1">
    <property type="entry name" value="PAC DOMAIN-CONTAINING PROTEIN"/>
    <property type="match status" value="1"/>
</dbReference>
<dbReference type="Pfam" id="PF01590">
    <property type="entry name" value="GAF"/>
    <property type="match status" value="1"/>
</dbReference>
<dbReference type="CDD" id="cd00130">
    <property type="entry name" value="PAS"/>
    <property type="match status" value="1"/>
</dbReference>
<dbReference type="InterPro" id="IPR000700">
    <property type="entry name" value="PAS-assoc_C"/>
</dbReference>
<dbReference type="NCBIfam" id="TIGR00229">
    <property type="entry name" value="sensory_box"/>
    <property type="match status" value="1"/>
</dbReference>
<dbReference type="PROSITE" id="PS50113">
    <property type="entry name" value="PAC"/>
    <property type="match status" value="1"/>
</dbReference>
<keyword evidence="6" id="KW-0418">Kinase</keyword>
<dbReference type="InterPro" id="IPR035965">
    <property type="entry name" value="PAS-like_dom_sf"/>
</dbReference>
<protein>
    <recommendedName>
        <fullName evidence="3">histidine kinase</fullName>
        <ecNumber evidence="3">2.7.13.3</ecNumber>
    </recommendedName>
</protein>
<dbReference type="InterPro" id="IPR005467">
    <property type="entry name" value="His_kinase_dom"/>
</dbReference>
<dbReference type="InterPro" id="IPR003594">
    <property type="entry name" value="HATPase_dom"/>
</dbReference>
<dbReference type="GO" id="GO:0004673">
    <property type="term" value="F:protein histidine kinase activity"/>
    <property type="evidence" value="ECO:0007669"/>
    <property type="project" value="UniProtKB-EC"/>
</dbReference>
<dbReference type="InterPro" id="IPR016132">
    <property type="entry name" value="Phyto_chromo_attachment"/>
</dbReference>
<feature type="domain" description="PAS" evidence="10">
    <location>
        <begin position="52"/>
        <end position="99"/>
    </location>
</feature>
<evidence type="ECO:0000256" key="4">
    <source>
        <dbReference type="ARBA" id="ARBA00022553"/>
    </source>
</evidence>
<evidence type="ECO:0000256" key="6">
    <source>
        <dbReference type="ARBA" id="ARBA00022777"/>
    </source>
</evidence>
<dbReference type="Gene3D" id="3.30.565.10">
    <property type="entry name" value="Histidine kinase-like ATPase, C-terminal domain"/>
    <property type="match status" value="1"/>
</dbReference>
<keyword evidence="7" id="KW-0902">Two-component regulatory system</keyword>